<accession>A0A8B8J6K8</accession>
<reference evidence="1" key="1">
    <citation type="journal article" date="2019" name="Nat. Commun.">
        <title>Genome-wide association mapping of date palm fruit traits.</title>
        <authorList>
            <person name="Hazzouri K.M."/>
            <person name="Gros-Balthazard M."/>
            <person name="Flowers J.M."/>
            <person name="Copetti D."/>
            <person name="Lemansour A."/>
            <person name="Lebrun M."/>
            <person name="Masmoudi K."/>
            <person name="Ferrand S."/>
            <person name="Dhar M.I."/>
            <person name="Fresquez Z.A."/>
            <person name="Rosas U."/>
            <person name="Zhang J."/>
            <person name="Talag J."/>
            <person name="Lee S."/>
            <person name="Kudrna D."/>
            <person name="Powell R.F."/>
            <person name="Leitch I.J."/>
            <person name="Krueger R.R."/>
            <person name="Wing R.A."/>
            <person name="Amiri K.M.A."/>
            <person name="Purugganan M.D."/>
        </authorList>
    </citation>
    <scope>NUCLEOTIDE SEQUENCE [LARGE SCALE GENOMIC DNA]</scope>
    <source>
        <strain evidence="1">cv. Khalas</strain>
    </source>
</reference>
<evidence type="ECO:0000313" key="2">
    <source>
        <dbReference type="RefSeq" id="XP_026661925.1"/>
    </source>
</evidence>
<name>A0A8B8J6K8_PHODC</name>
<reference evidence="2" key="2">
    <citation type="submission" date="2025-08" db="UniProtKB">
        <authorList>
            <consortium name="RefSeq"/>
        </authorList>
    </citation>
    <scope>IDENTIFICATION</scope>
    <source>
        <tissue evidence="2">Young leaves</tissue>
    </source>
</reference>
<protein>
    <submittedName>
        <fullName evidence="2">Uncharacterized protein LOC103710796 isoform X2</fullName>
    </submittedName>
</protein>
<keyword evidence="1" id="KW-1185">Reference proteome</keyword>
<gene>
    <name evidence="2" type="primary">LOC103710796</name>
</gene>
<proteinExistence type="predicted"/>
<dbReference type="RefSeq" id="XP_026661925.1">
    <property type="nucleotide sequence ID" value="XM_026806124.2"/>
</dbReference>
<dbReference type="AlphaFoldDB" id="A0A8B8J6K8"/>
<sequence length="119" mass="13866">MRNLPDFFVTTVTFLTLLPLFLNPNIRLNRSINPSFPLGFGCSRKREFVAGWDGMLGKIAAFYVIMVRCTKVEESFNVQAMHDMLYHHHHIENDKSRTYHSSSYGKKVGWFIVVYDFIS</sequence>
<dbReference type="GeneID" id="103710796"/>
<organism evidence="1 2">
    <name type="scientific">Phoenix dactylifera</name>
    <name type="common">Date palm</name>
    <dbReference type="NCBI Taxonomy" id="42345"/>
    <lineage>
        <taxon>Eukaryota</taxon>
        <taxon>Viridiplantae</taxon>
        <taxon>Streptophyta</taxon>
        <taxon>Embryophyta</taxon>
        <taxon>Tracheophyta</taxon>
        <taxon>Spermatophyta</taxon>
        <taxon>Magnoliopsida</taxon>
        <taxon>Liliopsida</taxon>
        <taxon>Arecaceae</taxon>
        <taxon>Coryphoideae</taxon>
        <taxon>Phoeniceae</taxon>
        <taxon>Phoenix</taxon>
    </lineage>
</organism>
<evidence type="ECO:0000313" key="1">
    <source>
        <dbReference type="Proteomes" id="UP000228380"/>
    </source>
</evidence>
<dbReference type="Proteomes" id="UP000228380">
    <property type="component" value="Chromosome 2"/>
</dbReference>